<evidence type="ECO:0000313" key="5">
    <source>
        <dbReference type="Proteomes" id="UP001152797"/>
    </source>
</evidence>
<dbReference type="EMBL" id="CAMXCT010003102">
    <property type="protein sequence ID" value="CAI4002439.1"/>
    <property type="molecule type" value="Genomic_DNA"/>
</dbReference>
<gene>
    <name evidence="2" type="ORF">C1SCF055_LOCUS28392</name>
</gene>
<dbReference type="EMBL" id="CAMXCT020003102">
    <property type="protein sequence ID" value="CAL1155814.1"/>
    <property type="molecule type" value="Genomic_DNA"/>
</dbReference>
<evidence type="ECO:0000256" key="1">
    <source>
        <dbReference type="SAM" id="Coils"/>
    </source>
</evidence>
<sequence length="123" mass="14235">MSIQTPKRAAGLGKALPDLGHSLENVDLQQQNQWFEERRRKVDDTNKLLLENEQMQIERLRMAAEDVAAARHRLEQPNEIKKVLVAKRQQMLDRIHVLEEELKHLDDLTEAKDTAAANARIHN</sequence>
<organism evidence="2">
    <name type="scientific">Cladocopium goreaui</name>
    <dbReference type="NCBI Taxonomy" id="2562237"/>
    <lineage>
        <taxon>Eukaryota</taxon>
        <taxon>Sar</taxon>
        <taxon>Alveolata</taxon>
        <taxon>Dinophyceae</taxon>
        <taxon>Suessiales</taxon>
        <taxon>Symbiodiniaceae</taxon>
        <taxon>Cladocopium</taxon>
    </lineage>
</organism>
<evidence type="ECO:0000313" key="3">
    <source>
        <dbReference type="EMBL" id="CAL1155814.1"/>
    </source>
</evidence>
<dbReference type="Proteomes" id="UP001152797">
    <property type="component" value="Unassembled WGS sequence"/>
</dbReference>
<keyword evidence="5" id="KW-1185">Reference proteome</keyword>
<name>A0A9P1G665_9DINO</name>
<dbReference type="AlphaFoldDB" id="A0A9P1G665"/>
<reference evidence="2" key="1">
    <citation type="submission" date="2022-10" db="EMBL/GenBank/DDBJ databases">
        <authorList>
            <person name="Chen Y."/>
            <person name="Dougan E. K."/>
            <person name="Chan C."/>
            <person name="Rhodes N."/>
            <person name="Thang M."/>
        </authorList>
    </citation>
    <scope>NUCLEOTIDE SEQUENCE</scope>
</reference>
<evidence type="ECO:0000313" key="2">
    <source>
        <dbReference type="EMBL" id="CAI4002439.1"/>
    </source>
</evidence>
<protein>
    <submittedName>
        <fullName evidence="4">Transporter</fullName>
    </submittedName>
</protein>
<feature type="coiled-coil region" evidence="1">
    <location>
        <begin position="50"/>
        <end position="118"/>
    </location>
</feature>
<evidence type="ECO:0000313" key="4">
    <source>
        <dbReference type="EMBL" id="CAL4789751.1"/>
    </source>
</evidence>
<dbReference type="EMBL" id="CAMXCT030003102">
    <property type="protein sequence ID" value="CAL4789751.1"/>
    <property type="molecule type" value="Genomic_DNA"/>
</dbReference>
<keyword evidence="1" id="KW-0175">Coiled coil</keyword>
<accession>A0A9P1G665</accession>
<reference evidence="3" key="2">
    <citation type="submission" date="2024-04" db="EMBL/GenBank/DDBJ databases">
        <authorList>
            <person name="Chen Y."/>
            <person name="Shah S."/>
            <person name="Dougan E. K."/>
            <person name="Thang M."/>
            <person name="Chan C."/>
        </authorList>
    </citation>
    <scope>NUCLEOTIDE SEQUENCE [LARGE SCALE GENOMIC DNA]</scope>
</reference>
<comment type="caution">
    <text evidence="2">The sequence shown here is derived from an EMBL/GenBank/DDBJ whole genome shotgun (WGS) entry which is preliminary data.</text>
</comment>
<proteinExistence type="predicted"/>